<dbReference type="RefSeq" id="WP_119989850.1">
    <property type="nucleotide sequence ID" value="NZ_CP032489.1"/>
</dbReference>
<sequence>MLCDEIITTNSLSPFFSVVITTYNRSTLLKRAIDSLIAQTEKDWEVLIIDDGSTDDTPVQALKYLSKTIKIRYVQQKSLGYAGAKNTGILLSLGKYITFLDSDDEYAPTHLELRKKIIQEAACVDFLHGGVKIIGSSLVPDKNNYGRMINLSECVIGGTFFIRKQLALSIGGFPKIPLGSDAALFENICKTKSTIIKTEIPTYIYHRETENSITNNLAKIRSLPVNS</sequence>
<evidence type="ECO:0000259" key="1">
    <source>
        <dbReference type="Pfam" id="PF00535"/>
    </source>
</evidence>
<evidence type="ECO:0000313" key="3">
    <source>
        <dbReference type="Proteomes" id="UP000266118"/>
    </source>
</evidence>
<evidence type="ECO:0000313" key="2">
    <source>
        <dbReference type="EMBL" id="AYD48776.1"/>
    </source>
</evidence>
<reference evidence="2 3" key="1">
    <citation type="submission" date="2018-09" db="EMBL/GenBank/DDBJ databases">
        <title>Arachidicoccus sp. nov., a bacterium isolated from soil.</title>
        <authorList>
            <person name="Weon H.-Y."/>
            <person name="Kwon S.-W."/>
            <person name="Lee S.A."/>
        </authorList>
    </citation>
    <scope>NUCLEOTIDE SEQUENCE [LARGE SCALE GENOMIC DNA]</scope>
    <source>
        <strain evidence="2 3">KIS59-12</strain>
    </source>
</reference>
<dbReference type="OrthoDB" id="9815829at2"/>
<dbReference type="PANTHER" id="PTHR22916:SF3">
    <property type="entry name" value="UDP-GLCNAC:BETAGAL BETA-1,3-N-ACETYLGLUCOSAMINYLTRANSFERASE-LIKE PROTEIN 1"/>
    <property type="match status" value="1"/>
</dbReference>
<name>A0A386HTD5_9BACT</name>
<keyword evidence="2" id="KW-0808">Transferase</keyword>
<protein>
    <submittedName>
        <fullName evidence="2">Glycosyltransferase family 2 protein</fullName>
    </submittedName>
</protein>
<dbReference type="Gene3D" id="3.90.550.10">
    <property type="entry name" value="Spore Coat Polysaccharide Biosynthesis Protein SpsA, Chain A"/>
    <property type="match status" value="1"/>
</dbReference>
<dbReference type="InterPro" id="IPR029044">
    <property type="entry name" value="Nucleotide-diphossugar_trans"/>
</dbReference>
<proteinExistence type="predicted"/>
<dbReference type="SUPFAM" id="SSF53448">
    <property type="entry name" value="Nucleotide-diphospho-sugar transferases"/>
    <property type="match status" value="1"/>
</dbReference>
<organism evidence="2 3">
    <name type="scientific">Arachidicoccus soli</name>
    <dbReference type="NCBI Taxonomy" id="2341117"/>
    <lineage>
        <taxon>Bacteria</taxon>
        <taxon>Pseudomonadati</taxon>
        <taxon>Bacteroidota</taxon>
        <taxon>Chitinophagia</taxon>
        <taxon>Chitinophagales</taxon>
        <taxon>Chitinophagaceae</taxon>
        <taxon>Arachidicoccus</taxon>
    </lineage>
</organism>
<dbReference type="PANTHER" id="PTHR22916">
    <property type="entry name" value="GLYCOSYLTRANSFERASE"/>
    <property type="match status" value="1"/>
</dbReference>
<feature type="domain" description="Glycosyltransferase 2-like" evidence="1">
    <location>
        <begin position="17"/>
        <end position="120"/>
    </location>
</feature>
<dbReference type="EMBL" id="CP032489">
    <property type="protein sequence ID" value="AYD48776.1"/>
    <property type="molecule type" value="Genomic_DNA"/>
</dbReference>
<dbReference type="Proteomes" id="UP000266118">
    <property type="component" value="Chromosome"/>
</dbReference>
<dbReference type="Pfam" id="PF00535">
    <property type="entry name" value="Glycos_transf_2"/>
    <property type="match status" value="1"/>
</dbReference>
<gene>
    <name evidence="2" type="ORF">D6B99_14880</name>
</gene>
<dbReference type="CDD" id="cd00761">
    <property type="entry name" value="Glyco_tranf_GTA_type"/>
    <property type="match status" value="1"/>
</dbReference>
<dbReference type="AlphaFoldDB" id="A0A386HTD5"/>
<keyword evidence="3" id="KW-1185">Reference proteome</keyword>
<dbReference type="KEGG" id="ark:D6B99_14880"/>
<accession>A0A386HTD5</accession>
<dbReference type="GO" id="GO:0016758">
    <property type="term" value="F:hexosyltransferase activity"/>
    <property type="evidence" value="ECO:0007669"/>
    <property type="project" value="UniProtKB-ARBA"/>
</dbReference>
<dbReference type="InterPro" id="IPR001173">
    <property type="entry name" value="Glyco_trans_2-like"/>
</dbReference>